<organism evidence="1 2">
    <name type="scientific">Ideonella oryzae</name>
    <dbReference type="NCBI Taxonomy" id="2937441"/>
    <lineage>
        <taxon>Bacteria</taxon>
        <taxon>Pseudomonadati</taxon>
        <taxon>Pseudomonadota</taxon>
        <taxon>Betaproteobacteria</taxon>
        <taxon>Burkholderiales</taxon>
        <taxon>Sphaerotilaceae</taxon>
        <taxon>Ideonella</taxon>
    </lineage>
</organism>
<evidence type="ECO:0000313" key="2">
    <source>
        <dbReference type="Proteomes" id="UP001204851"/>
    </source>
</evidence>
<protein>
    <recommendedName>
        <fullName evidence="3">4Fe-4S ferredoxin-type domain-containing protein</fullName>
    </recommendedName>
</protein>
<comment type="caution">
    <text evidence="1">The sequence shown here is derived from an EMBL/GenBank/DDBJ whole genome shotgun (WGS) entry which is preliminary data.</text>
</comment>
<keyword evidence="2" id="KW-1185">Reference proteome</keyword>
<sequence length="116" mass="12546">MLGHTPSRTIWLHPHAPAKPALGTTCNGCGVCCALDPCPAGAMLSRRFRGACTALRWSDKDQCYRCGLLSAPDEVLARWPGPLRRWISRHAARWIASGQGCDADWTPEDPASPPAP</sequence>
<reference evidence="1 2" key="1">
    <citation type="submission" date="2022-06" db="EMBL/GenBank/DDBJ databases">
        <title>Ideonella sp. NS12-5 Genome sequencing and assembly.</title>
        <authorList>
            <person name="Jung Y."/>
        </authorList>
    </citation>
    <scope>NUCLEOTIDE SEQUENCE [LARGE SCALE GENOMIC DNA]</scope>
    <source>
        <strain evidence="1 2">NS12-5</strain>
    </source>
</reference>
<dbReference type="EMBL" id="JAMXMC010000004">
    <property type="protein sequence ID" value="MCO5976529.1"/>
    <property type="molecule type" value="Genomic_DNA"/>
</dbReference>
<evidence type="ECO:0008006" key="3">
    <source>
        <dbReference type="Google" id="ProtNLM"/>
    </source>
</evidence>
<name>A0ABT1BL03_9BURK</name>
<gene>
    <name evidence="1" type="ORF">M0L44_07345</name>
</gene>
<accession>A0ABT1BL03</accession>
<proteinExistence type="predicted"/>
<evidence type="ECO:0000313" key="1">
    <source>
        <dbReference type="EMBL" id="MCO5976529.1"/>
    </source>
</evidence>
<dbReference type="Proteomes" id="UP001204851">
    <property type="component" value="Unassembled WGS sequence"/>
</dbReference>